<dbReference type="eggNOG" id="ENOG5032T0J">
    <property type="taxonomic scope" value="Bacteria"/>
</dbReference>
<evidence type="ECO:0000256" key="1">
    <source>
        <dbReference type="SAM" id="MobiDB-lite"/>
    </source>
</evidence>
<reference evidence="2 3" key="1">
    <citation type="journal article" date="2013" name="Genome Announc.">
        <title>Draft genome sequences for three mercury-methylating, sulfate-reducing bacteria.</title>
        <authorList>
            <person name="Brown S.D."/>
            <person name="Hurt R.A.Jr."/>
            <person name="Gilmour C.C."/>
            <person name="Elias D.A."/>
        </authorList>
    </citation>
    <scope>NUCLEOTIDE SEQUENCE [LARGE SCALE GENOMIC DNA]</scope>
    <source>
        <strain evidence="2 3">DSM 2059</strain>
    </source>
</reference>
<name>S7V545_DESML</name>
<proteinExistence type="predicted"/>
<dbReference type="AlphaFoldDB" id="S7V545"/>
<dbReference type="STRING" id="897.B2D07_18935"/>
<protein>
    <submittedName>
        <fullName evidence="2">Uncharacterized protein</fullName>
    </submittedName>
</protein>
<accession>S7V545</accession>
<feature type="region of interest" description="Disordered" evidence="1">
    <location>
        <begin position="220"/>
        <end position="258"/>
    </location>
</feature>
<comment type="caution">
    <text evidence="2">The sequence shown here is derived from an EMBL/GenBank/DDBJ whole genome shotgun (WGS) entry which is preliminary data.</text>
</comment>
<evidence type="ECO:0000313" key="2">
    <source>
        <dbReference type="EMBL" id="EPR39743.1"/>
    </source>
</evidence>
<gene>
    <name evidence="2" type="ORF">dsmv_2591</name>
</gene>
<dbReference type="EMBL" id="ATHJ01000088">
    <property type="protein sequence ID" value="EPR39743.1"/>
    <property type="molecule type" value="Genomic_DNA"/>
</dbReference>
<evidence type="ECO:0000313" key="3">
    <source>
        <dbReference type="Proteomes" id="UP000014977"/>
    </source>
</evidence>
<dbReference type="Proteomes" id="UP000014977">
    <property type="component" value="Unassembled WGS sequence"/>
</dbReference>
<feature type="compositionally biased region" description="Basic and acidic residues" evidence="1">
    <location>
        <begin position="221"/>
        <end position="242"/>
    </location>
</feature>
<organism evidence="2 3">
    <name type="scientific">Desulfococcus multivorans DSM 2059</name>
    <dbReference type="NCBI Taxonomy" id="1121405"/>
    <lineage>
        <taxon>Bacteria</taxon>
        <taxon>Pseudomonadati</taxon>
        <taxon>Thermodesulfobacteriota</taxon>
        <taxon>Desulfobacteria</taxon>
        <taxon>Desulfobacterales</taxon>
        <taxon>Desulfococcaceae</taxon>
        <taxon>Desulfococcus</taxon>
    </lineage>
</organism>
<keyword evidence="3" id="KW-1185">Reference proteome</keyword>
<sequence>MPALKDETGNVYGRLTVIARAERPEGLKNTNAYWRCRCECGREVVVNGGDLRRGNTSSCGCYQKDRTSETKSKSEVPLYGLCAQFPKEYTVWYRMVDRTTNPGNGDFATYGLEGIRCCPRWRRSFKNFLEDMGPRPKGGLGEIHLDRTDGDGPYAPWNCKWVSQRENMLNRTSTVWLQDPLDGEFLCQKDMARKFGLKPVTLQARLNRLGWPLEKALMTPVDKRMATKHKSEPQAKEAKLPKPQEAMPPQPKILQPSL</sequence>